<keyword evidence="1" id="KW-0812">Transmembrane</keyword>
<dbReference type="KEGG" id="afx:JZ786_05600"/>
<evidence type="ECO:0000313" key="3">
    <source>
        <dbReference type="Proteomes" id="UP000663505"/>
    </source>
</evidence>
<gene>
    <name evidence="2" type="ORF">JZ786_05600</name>
</gene>
<feature type="transmembrane region" description="Helical" evidence="1">
    <location>
        <begin position="54"/>
        <end position="75"/>
    </location>
</feature>
<dbReference type="AlphaFoldDB" id="A0A9X7W198"/>
<dbReference type="EMBL" id="CP071182">
    <property type="protein sequence ID" value="QSO48464.1"/>
    <property type="molecule type" value="Genomic_DNA"/>
</dbReference>
<evidence type="ECO:0000313" key="2">
    <source>
        <dbReference type="EMBL" id="QSO48464.1"/>
    </source>
</evidence>
<dbReference type="Proteomes" id="UP000663505">
    <property type="component" value="Chromosome"/>
</dbReference>
<dbReference type="RefSeq" id="WP_206657799.1">
    <property type="nucleotide sequence ID" value="NZ_CP071182.1"/>
</dbReference>
<evidence type="ECO:0000256" key="1">
    <source>
        <dbReference type="SAM" id="Phobius"/>
    </source>
</evidence>
<name>A0A9X7W198_9BACL</name>
<protein>
    <submittedName>
        <fullName evidence="2">Uncharacterized protein</fullName>
    </submittedName>
</protein>
<accession>A0A9X7W198</accession>
<sequence>MYRTMLLTLLWVLTVLLLLFSFISFAGVVSRIPALISLVIAIGVSLYRKRSTSWLWIVACIIGILVALSPIYSIVTAHGTSATSSVQATARHNA</sequence>
<proteinExistence type="predicted"/>
<keyword evidence="3" id="KW-1185">Reference proteome</keyword>
<feature type="transmembrane region" description="Helical" evidence="1">
    <location>
        <begin position="31"/>
        <end position="47"/>
    </location>
</feature>
<keyword evidence="1" id="KW-1133">Transmembrane helix</keyword>
<keyword evidence="1" id="KW-0472">Membrane</keyword>
<reference evidence="2 3" key="1">
    <citation type="submission" date="2021-02" db="EMBL/GenBank/DDBJ databases">
        <title>Alicyclobacillus curvatus sp. nov. and Alicyclobacillus mengziensis sp. nov., two acidophilic bacteria isolated from acid mine drainage.</title>
        <authorList>
            <person name="Huang Y."/>
        </authorList>
    </citation>
    <scope>NUCLEOTIDE SEQUENCE [LARGE SCALE GENOMIC DNA]</scope>
    <source>
        <strain evidence="2 3">S30H14</strain>
    </source>
</reference>
<organism evidence="2 3">
    <name type="scientific">Alicyclobacillus mengziensis</name>
    <dbReference type="NCBI Taxonomy" id="2931921"/>
    <lineage>
        <taxon>Bacteria</taxon>
        <taxon>Bacillati</taxon>
        <taxon>Bacillota</taxon>
        <taxon>Bacilli</taxon>
        <taxon>Bacillales</taxon>
        <taxon>Alicyclobacillaceae</taxon>
        <taxon>Alicyclobacillus</taxon>
    </lineage>
</organism>